<evidence type="ECO:0000313" key="2">
    <source>
        <dbReference type="EMBL" id="SVA19580.1"/>
    </source>
</evidence>
<sequence>MTSKHDAECQVVKKGNLEVEISSGQMTRLAGVSQGLVGAEGIHLAVATVPPGCASSPHHHVNCESAIYVSKGKGRFLTGPTLGTTLEIETGDFLYVPQNSVHQPINDSLTEPLELIVARNTPVEIVEEYIP</sequence>
<protein>
    <recommendedName>
        <fullName evidence="1">Cupin type-2 domain-containing protein</fullName>
    </recommendedName>
</protein>
<reference evidence="2" key="1">
    <citation type="submission" date="2018-05" db="EMBL/GenBank/DDBJ databases">
        <authorList>
            <person name="Lanie J.A."/>
            <person name="Ng W.-L."/>
            <person name="Kazmierczak K.M."/>
            <person name="Andrzejewski T.M."/>
            <person name="Davidsen T.M."/>
            <person name="Wayne K.J."/>
            <person name="Tettelin H."/>
            <person name="Glass J.I."/>
            <person name="Rusch D."/>
            <person name="Podicherti R."/>
            <person name="Tsui H.-C.T."/>
            <person name="Winkler M.E."/>
        </authorList>
    </citation>
    <scope>NUCLEOTIDE SEQUENCE</scope>
</reference>
<dbReference type="SUPFAM" id="SSF51182">
    <property type="entry name" value="RmlC-like cupins"/>
    <property type="match status" value="1"/>
</dbReference>
<dbReference type="PANTHER" id="PTHR40112">
    <property type="entry name" value="H2HPP ISOMERASE"/>
    <property type="match status" value="1"/>
</dbReference>
<name>A0A381TU92_9ZZZZ</name>
<dbReference type="InterPro" id="IPR052535">
    <property type="entry name" value="Bacilysin_H2HPP_isomerase"/>
</dbReference>
<organism evidence="2">
    <name type="scientific">marine metagenome</name>
    <dbReference type="NCBI Taxonomy" id="408172"/>
    <lineage>
        <taxon>unclassified sequences</taxon>
        <taxon>metagenomes</taxon>
        <taxon>ecological metagenomes</taxon>
    </lineage>
</organism>
<dbReference type="EMBL" id="UINC01005173">
    <property type="protein sequence ID" value="SVA19580.1"/>
    <property type="molecule type" value="Genomic_DNA"/>
</dbReference>
<evidence type="ECO:0000259" key="1">
    <source>
        <dbReference type="Pfam" id="PF07883"/>
    </source>
</evidence>
<feature type="domain" description="Cupin type-2" evidence="1">
    <location>
        <begin position="46"/>
        <end position="117"/>
    </location>
</feature>
<gene>
    <name evidence="2" type="ORF">METZ01_LOCUS72434</name>
</gene>
<proteinExistence type="predicted"/>
<dbReference type="AlphaFoldDB" id="A0A381TU92"/>
<dbReference type="InterPro" id="IPR014710">
    <property type="entry name" value="RmlC-like_jellyroll"/>
</dbReference>
<dbReference type="Pfam" id="PF07883">
    <property type="entry name" value="Cupin_2"/>
    <property type="match status" value="1"/>
</dbReference>
<accession>A0A381TU92</accession>
<dbReference type="PANTHER" id="PTHR40112:SF1">
    <property type="entry name" value="H2HPP ISOMERASE"/>
    <property type="match status" value="1"/>
</dbReference>
<dbReference type="InterPro" id="IPR013096">
    <property type="entry name" value="Cupin_2"/>
</dbReference>
<dbReference type="InterPro" id="IPR011051">
    <property type="entry name" value="RmlC_Cupin_sf"/>
</dbReference>
<dbReference type="Gene3D" id="2.60.120.10">
    <property type="entry name" value="Jelly Rolls"/>
    <property type="match status" value="1"/>
</dbReference>